<dbReference type="Proteomes" id="UP000306147">
    <property type="component" value="Unassembled WGS sequence"/>
</dbReference>
<evidence type="ECO:0000256" key="4">
    <source>
        <dbReference type="ARBA" id="ARBA00023125"/>
    </source>
</evidence>
<evidence type="ECO:0000313" key="11">
    <source>
        <dbReference type="Proteomes" id="UP000306147"/>
    </source>
</evidence>
<keyword evidence="1 6" id="KW-0597">Phosphoprotein</keyword>
<evidence type="ECO:0000256" key="1">
    <source>
        <dbReference type="ARBA" id="ARBA00022553"/>
    </source>
</evidence>
<dbReference type="SUPFAM" id="SSF52172">
    <property type="entry name" value="CheY-like"/>
    <property type="match status" value="1"/>
</dbReference>
<evidence type="ECO:0000259" key="9">
    <source>
        <dbReference type="PROSITE" id="PS51755"/>
    </source>
</evidence>
<dbReference type="GO" id="GO:0006355">
    <property type="term" value="P:regulation of DNA-templated transcription"/>
    <property type="evidence" value="ECO:0007669"/>
    <property type="project" value="InterPro"/>
</dbReference>
<dbReference type="EMBL" id="SRXT01000003">
    <property type="protein sequence ID" value="TGX53956.1"/>
    <property type="molecule type" value="Genomic_DNA"/>
</dbReference>
<evidence type="ECO:0000256" key="7">
    <source>
        <dbReference type="PROSITE-ProRule" id="PRU01091"/>
    </source>
</evidence>
<dbReference type="InterPro" id="IPR001867">
    <property type="entry name" value="OmpR/PhoB-type_DNA-bd"/>
</dbReference>
<dbReference type="InterPro" id="IPR011006">
    <property type="entry name" value="CheY-like_superfamily"/>
</dbReference>
<dbReference type="InterPro" id="IPR039420">
    <property type="entry name" value="WalR-like"/>
</dbReference>
<name>A0A4S1XG39_9SPHN</name>
<dbReference type="FunFam" id="1.10.10.10:FF:000005">
    <property type="entry name" value="Two-component system response regulator"/>
    <property type="match status" value="1"/>
</dbReference>
<protein>
    <submittedName>
        <fullName evidence="10">Response regulator transcription factor</fullName>
    </submittedName>
</protein>
<sequence length="238" mass="26150">MAGERPDCEHRWRRILLVEDDVATASFLEAELAGNGYAVEWASDGLAGLARARSGDFDVLVLDRMLPRMDGLTLLETLRAEGIGTPVIFLSAIGSTDERVRGLRAGSDDYLVKPFAMSELLARLEVSHRRSAAASTPATRLECGDLTLDLLASRADRAGKPLLLQSRALQLLEFLMRNQGRVVTRSMIFEKVWSLDFDPGTNVIDVYVSNLRREIDRPGLAPLLHTVRGAGYRLGTSA</sequence>
<dbReference type="PANTHER" id="PTHR48111">
    <property type="entry name" value="REGULATOR OF RPOS"/>
    <property type="match status" value="1"/>
</dbReference>
<keyword evidence="5" id="KW-0804">Transcription</keyword>
<dbReference type="CDD" id="cd00383">
    <property type="entry name" value="trans_reg_C"/>
    <property type="match status" value="1"/>
</dbReference>
<feature type="DNA-binding region" description="OmpR/PhoB-type" evidence="7">
    <location>
        <begin position="138"/>
        <end position="236"/>
    </location>
</feature>
<dbReference type="InterPro" id="IPR001789">
    <property type="entry name" value="Sig_transdc_resp-reg_receiver"/>
</dbReference>
<dbReference type="Gene3D" id="1.10.10.10">
    <property type="entry name" value="Winged helix-like DNA-binding domain superfamily/Winged helix DNA-binding domain"/>
    <property type="match status" value="1"/>
</dbReference>
<dbReference type="PROSITE" id="PS50110">
    <property type="entry name" value="RESPONSE_REGULATORY"/>
    <property type="match status" value="1"/>
</dbReference>
<evidence type="ECO:0000256" key="5">
    <source>
        <dbReference type="ARBA" id="ARBA00023163"/>
    </source>
</evidence>
<dbReference type="Pfam" id="PF00072">
    <property type="entry name" value="Response_reg"/>
    <property type="match status" value="1"/>
</dbReference>
<evidence type="ECO:0000256" key="2">
    <source>
        <dbReference type="ARBA" id="ARBA00023012"/>
    </source>
</evidence>
<dbReference type="RefSeq" id="WP_135963194.1">
    <property type="nucleotide sequence ID" value="NZ_SRXT01000003.1"/>
</dbReference>
<dbReference type="InterPro" id="IPR036388">
    <property type="entry name" value="WH-like_DNA-bd_sf"/>
</dbReference>
<accession>A0A4S1XG39</accession>
<keyword evidence="11" id="KW-1185">Reference proteome</keyword>
<dbReference type="SMART" id="SM00448">
    <property type="entry name" value="REC"/>
    <property type="match status" value="1"/>
</dbReference>
<comment type="caution">
    <text evidence="10">The sequence shown here is derived from an EMBL/GenBank/DDBJ whole genome shotgun (WGS) entry which is preliminary data.</text>
</comment>
<keyword evidence="3" id="KW-0805">Transcription regulation</keyword>
<organism evidence="10 11">
    <name type="scientific">Sphingomonas gei</name>
    <dbReference type="NCBI Taxonomy" id="1395960"/>
    <lineage>
        <taxon>Bacteria</taxon>
        <taxon>Pseudomonadati</taxon>
        <taxon>Pseudomonadota</taxon>
        <taxon>Alphaproteobacteria</taxon>
        <taxon>Sphingomonadales</taxon>
        <taxon>Sphingomonadaceae</taxon>
        <taxon>Sphingomonas</taxon>
    </lineage>
</organism>
<dbReference type="SMART" id="SM00862">
    <property type="entry name" value="Trans_reg_C"/>
    <property type="match status" value="1"/>
</dbReference>
<evidence type="ECO:0000259" key="8">
    <source>
        <dbReference type="PROSITE" id="PS50110"/>
    </source>
</evidence>
<dbReference type="GO" id="GO:0005829">
    <property type="term" value="C:cytosol"/>
    <property type="evidence" value="ECO:0007669"/>
    <property type="project" value="TreeGrafter"/>
</dbReference>
<dbReference type="PROSITE" id="PS51755">
    <property type="entry name" value="OMPR_PHOB"/>
    <property type="match status" value="1"/>
</dbReference>
<proteinExistence type="predicted"/>
<evidence type="ECO:0000313" key="10">
    <source>
        <dbReference type="EMBL" id="TGX53956.1"/>
    </source>
</evidence>
<dbReference type="Gene3D" id="3.40.50.2300">
    <property type="match status" value="1"/>
</dbReference>
<dbReference type="PANTHER" id="PTHR48111:SF76">
    <property type="entry name" value="TWO-COMPONENT RESPONSE REGULATOR"/>
    <property type="match status" value="1"/>
</dbReference>
<feature type="modified residue" description="4-aspartylphosphate" evidence="6">
    <location>
        <position position="63"/>
    </location>
</feature>
<dbReference type="GO" id="GO:0000976">
    <property type="term" value="F:transcription cis-regulatory region binding"/>
    <property type="evidence" value="ECO:0007669"/>
    <property type="project" value="TreeGrafter"/>
</dbReference>
<dbReference type="GO" id="GO:0032993">
    <property type="term" value="C:protein-DNA complex"/>
    <property type="evidence" value="ECO:0007669"/>
    <property type="project" value="TreeGrafter"/>
</dbReference>
<dbReference type="OrthoDB" id="9802426at2"/>
<dbReference type="Pfam" id="PF00486">
    <property type="entry name" value="Trans_reg_C"/>
    <property type="match status" value="1"/>
</dbReference>
<evidence type="ECO:0000256" key="6">
    <source>
        <dbReference type="PROSITE-ProRule" id="PRU00169"/>
    </source>
</evidence>
<dbReference type="CDD" id="cd19935">
    <property type="entry name" value="REC_OmpR_CusR-like"/>
    <property type="match status" value="1"/>
</dbReference>
<feature type="domain" description="OmpR/PhoB-type" evidence="9">
    <location>
        <begin position="138"/>
        <end position="236"/>
    </location>
</feature>
<dbReference type="GO" id="GO:0000156">
    <property type="term" value="F:phosphorelay response regulator activity"/>
    <property type="evidence" value="ECO:0007669"/>
    <property type="project" value="TreeGrafter"/>
</dbReference>
<dbReference type="AlphaFoldDB" id="A0A4S1XG39"/>
<reference evidence="10 11" key="1">
    <citation type="submission" date="2019-04" db="EMBL/GenBank/DDBJ databases">
        <title>Sphingomonas psychrotolerans sp. nov., isolated from soil in the Tianshan Mountains, Xinjiang, China.</title>
        <authorList>
            <person name="Luo Y."/>
            <person name="Sheng H."/>
        </authorList>
    </citation>
    <scope>NUCLEOTIDE SEQUENCE [LARGE SCALE GENOMIC DNA]</scope>
    <source>
        <strain evidence="10 11">ZFGT-11</strain>
    </source>
</reference>
<keyword evidence="2" id="KW-0902">Two-component regulatory system</keyword>
<gene>
    <name evidence="10" type="ORF">E5A73_07430</name>
</gene>
<keyword evidence="4 7" id="KW-0238">DNA-binding</keyword>
<feature type="domain" description="Response regulatory" evidence="8">
    <location>
        <begin position="14"/>
        <end position="128"/>
    </location>
</feature>
<evidence type="ECO:0000256" key="3">
    <source>
        <dbReference type="ARBA" id="ARBA00023015"/>
    </source>
</evidence>